<dbReference type="InterPro" id="IPR046346">
    <property type="entry name" value="Aminoacid_DH-like_N_sf"/>
</dbReference>
<dbReference type="InterPro" id="IPR037062">
    <property type="entry name" value="Malic_N_dom_sf"/>
</dbReference>
<evidence type="ECO:0000256" key="5">
    <source>
        <dbReference type="ARBA" id="ARBA00023002"/>
    </source>
</evidence>
<evidence type="ECO:0000256" key="1">
    <source>
        <dbReference type="ARBA" id="ARBA00001936"/>
    </source>
</evidence>
<dbReference type="GO" id="GO:0016616">
    <property type="term" value="F:oxidoreductase activity, acting on the CH-OH group of donors, NAD or NADP as acceptor"/>
    <property type="evidence" value="ECO:0007669"/>
    <property type="project" value="InterPro"/>
</dbReference>
<dbReference type="InterPro" id="IPR036291">
    <property type="entry name" value="NAD(P)-bd_dom_sf"/>
</dbReference>
<dbReference type="NCBIfam" id="NF010052">
    <property type="entry name" value="PRK13529.1"/>
    <property type="match status" value="1"/>
</dbReference>
<keyword evidence="6" id="KW-0520">NAD</keyword>
<proteinExistence type="inferred from homology"/>
<accession>A0A848L6F2</accession>
<dbReference type="EC" id="4.1.1.101" evidence="10"/>
<evidence type="ECO:0000256" key="12">
    <source>
        <dbReference type="PIRSR" id="PIRSR000106-1"/>
    </source>
</evidence>
<evidence type="ECO:0000256" key="6">
    <source>
        <dbReference type="ARBA" id="ARBA00023027"/>
    </source>
</evidence>
<dbReference type="SMART" id="SM00919">
    <property type="entry name" value="Malic_M"/>
    <property type="match status" value="1"/>
</dbReference>
<evidence type="ECO:0000256" key="13">
    <source>
        <dbReference type="PIRSR" id="PIRSR000106-2"/>
    </source>
</evidence>
<comment type="catalytic activity">
    <reaction evidence="9">
        <text>(S)-malate + H(+) = (S)-lactate + CO2</text>
        <dbReference type="Rhea" id="RHEA:46276"/>
        <dbReference type="ChEBI" id="CHEBI:15378"/>
        <dbReference type="ChEBI" id="CHEBI:15589"/>
        <dbReference type="ChEBI" id="CHEBI:16526"/>
        <dbReference type="ChEBI" id="CHEBI:16651"/>
        <dbReference type="EC" id="4.1.1.101"/>
    </reaction>
</comment>
<evidence type="ECO:0000259" key="17">
    <source>
        <dbReference type="SMART" id="SM01274"/>
    </source>
</evidence>
<evidence type="ECO:0000313" key="18">
    <source>
        <dbReference type="EMBL" id="NMO14540.1"/>
    </source>
</evidence>
<keyword evidence="19" id="KW-1185">Reference proteome</keyword>
<dbReference type="Gene3D" id="3.40.50.10380">
    <property type="entry name" value="Malic enzyme, N-terminal domain"/>
    <property type="match status" value="1"/>
</dbReference>
<comment type="similarity">
    <text evidence="2 15">Belongs to the malic enzymes family.</text>
</comment>
<gene>
    <name evidence="18" type="ORF">HG543_06655</name>
</gene>
<dbReference type="GO" id="GO:0006108">
    <property type="term" value="P:malate metabolic process"/>
    <property type="evidence" value="ECO:0007669"/>
    <property type="project" value="TreeGrafter"/>
</dbReference>
<evidence type="ECO:0000256" key="15">
    <source>
        <dbReference type="RuleBase" id="RU003427"/>
    </source>
</evidence>
<dbReference type="InterPro" id="IPR012301">
    <property type="entry name" value="Malic_N_dom"/>
</dbReference>
<dbReference type="CDD" id="cd05312">
    <property type="entry name" value="NAD_bind_1_malic_enz"/>
    <property type="match status" value="1"/>
</dbReference>
<comment type="subunit">
    <text evidence="3">Homodimer.</text>
</comment>
<evidence type="ECO:0000256" key="9">
    <source>
        <dbReference type="ARBA" id="ARBA00051739"/>
    </source>
</evidence>
<evidence type="ECO:0000256" key="11">
    <source>
        <dbReference type="ARBA" id="ARBA00074565"/>
    </source>
</evidence>
<keyword evidence="5" id="KW-0560">Oxidoreductase</keyword>
<dbReference type="GO" id="GO:0004470">
    <property type="term" value="F:malic enzyme activity"/>
    <property type="evidence" value="ECO:0007669"/>
    <property type="project" value="InterPro"/>
</dbReference>
<dbReference type="EMBL" id="JABBJJ010000020">
    <property type="protein sequence ID" value="NMO14540.1"/>
    <property type="molecule type" value="Genomic_DNA"/>
</dbReference>
<feature type="binding site" evidence="14">
    <location>
        <position position="269"/>
    </location>
    <ligand>
        <name>a divalent metal cation</name>
        <dbReference type="ChEBI" id="CHEBI:60240"/>
    </ligand>
</feature>
<dbReference type="Proteomes" id="UP000518300">
    <property type="component" value="Unassembled WGS sequence"/>
</dbReference>
<dbReference type="InterPro" id="IPR012302">
    <property type="entry name" value="Malic_NAD-bd"/>
</dbReference>
<evidence type="ECO:0000256" key="8">
    <source>
        <dbReference type="ARBA" id="ARBA00023239"/>
    </source>
</evidence>
<dbReference type="GO" id="GO:0043883">
    <property type="term" value="F:malolactic enzyme activity"/>
    <property type="evidence" value="ECO:0007669"/>
    <property type="project" value="UniProtKB-EC"/>
</dbReference>
<dbReference type="FunFam" id="3.40.50.10380:FF:000001">
    <property type="entry name" value="NAD-dependent malic enzyme"/>
    <property type="match status" value="1"/>
</dbReference>
<evidence type="ECO:0000313" key="19">
    <source>
        <dbReference type="Proteomes" id="UP000518300"/>
    </source>
</evidence>
<dbReference type="PRINTS" id="PR00072">
    <property type="entry name" value="MALOXRDTASE"/>
</dbReference>
<feature type="binding site" evidence="14">
    <location>
        <position position="270"/>
    </location>
    <ligand>
        <name>a divalent metal cation</name>
        <dbReference type="ChEBI" id="CHEBI:60240"/>
    </ligand>
</feature>
<comment type="caution">
    <text evidence="18">The sequence shown here is derived from an EMBL/GenBank/DDBJ whole genome shotgun (WGS) entry which is preliminary data.</text>
</comment>
<dbReference type="GO" id="GO:0046872">
    <property type="term" value="F:metal ion binding"/>
    <property type="evidence" value="ECO:0007669"/>
    <property type="project" value="UniProtKB-KW"/>
</dbReference>
<dbReference type="GO" id="GO:0051287">
    <property type="term" value="F:NAD binding"/>
    <property type="evidence" value="ECO:0007669"/>
    <property type="project" value="InterPro"/>
</dbReference>
<dbReference type="GO" id="GO:0043464">
    <property type="term" value="P:malolactic fermentation"/>
    <property type="evidence" value="ECO:0007669"/>
    <property type="project" value="UniProtKB-ARBA"/>
</dbReference>
<evidence type="ECO:0000256" key="3">
    <source>
        <dbReference type="ARBA" id="ARBA00011738"/>
    </source>
</evidence>
<dbReference type="SMART" id="SM01274">
    <property type="entry name" value="malic"/>
    <property type="match status" value="1"/>
</dbReference>
<dbReference type="PANTHER" id="PTHR23406:SF34">
    <property type="entry name" value="NAD-DEPENDENT MALIC ENZYME, MITOCHONDRIAL"/>
    <property type="match status" value="1"/>
</dbReference>
<feature type="binding site" evidence="13">
    <location>
        <position position="441"/>
    </location>
    <ligand>
        <name>(S)-malate</name>
        <dbReference type="ChEBI" id="CHEBI:15589"/>
    </ligand>
</feature>
<protein>
    <recommendedName>
        <fullName evidence="11">Malolactic enzyme</fullName>
        <ecNumber evidence="10">4.1.1.101</ecNumber>
    </recommendedName>
</protein>
<evidence type="ECO:0000256" key="2">
    <source>
        <dbReference type="ARBA" id="ARBA00008785"/>
    </source>
</evidence>
<evidence type="ECO:0000256" key="10">
    <source>
        <dbReference type="ARBA" id="ARBA00066983"/>
    </source>
</evidence>
<dbReference type="FunFam" id="3.40.50.720:FF:000182">
    <property type="entry name" value="NAD-dependent malic enzyme"/>
    <property type="match status" value="1"/>
</dbReference>
<dbReference type="PANTHER" id="PTHR23406">
    <property type="entry name" value="MALIC ENZYME-RELATED"/>
    <property type="match status" value="1"/>
</dbReference>
<dbReference type="SUPFAM" id="SSF53223">
    <property type="entry name" value="Aminoacid dehydrogenase-like, N-terminal domain"/>
    <property type="match status" value="1"/>
</dbReference>
<feature type="binding site" evidence="13">
    <location>
        <position position="485"/>
    </location>
    <ligand>
        <name>(S)-malate</name>
        <dbReference type="ChEBI" id="CHEBI:15589"/>
    </ligand>
</feature>
<feature type="active site" description="Proton donor" evidence="12">
    <location>
        <position position="127"/>
    </location>
</feature>
<feature type="domain" description="Malic enzyme N-terminal" evidence="17">
    <location>
        <begin position="104"/>
        <end position="284"/>
    </location>
</feature>
<dbReference type="AlphaFoldDB" id="A0A848L6F2"/>
<evidence type="ECO:0000259" key="16">
    <source>
        <dbReference type="SMART" id="SM00919"/>
    </source>
</evidence>
<evidence type="ECO:0000256" key="14">
    <source>
        <dbReference type="PIRSR" id="PIRSR000106-3"/>
    </source>
</evidence>
<keyword evidence="4 14" id="KW-0479">Metal-binding</keyword>
<dbReference type="PIRSF" id="PIRSF000106">
    <property type="entry name" value="ME"/>
    <property type="match status" value="1"/>
</dbReference>
<feature type="active site" description="Proton acceptor" evidence="12">
    <location>
        <position position="198"/>
    </location>
</feature>
<dbReference type="Gene3D" id="3.40.50.720">
    <property type="entry name" value="NAD(P)-binding Rossmann-like Domain"/>
    <property type="match status" value="1"/>
</dbReference>
<keyword evidence="7" id="KW-0464">Manganese</keyword>
<dbReference type="Pfam" id="PF03949">
    <property type="entry name" value="Malic_M"/>
    <property type="match status" value="1"/>
</dbReference>
<feature type="domain" description="Malic enzyme NAD-binding" evidence="16">
    <location>
        <begin position="294"/>
        <end position="554"/>
    </location>
</feature>
<feature type="binding site" evidence="14">
    <location>
        <position position="293"/>
    </location>
    <ligand>
        <name>a divalent metal cation</name>
        <dbReference type="ChEBI" id="CHEBI:60240"/>
    </ligand>
</feature>
<dbReference type="InterPro" id="IPR001891">
    <property type="entry name" value="Malic_OxRdtase"/>
</dbReference>
<organism evidence="18 19">
    <name type="scientific">Pyxidicoccus fallax</name>
    <dbReference type="NCBI Taxonomy" id="394095"/>
    <lineage>
        <taxon>Bacteria</taxon>
        <taxon>Pseudomonadati</taxon>
        <taxon>Myxococcota</taxon>
        <taxon>Myxococcia</taxon>
        <taxon>Myxococcales</taxon>
        <taxon>Cystobacterineae</taxon>
        <taxon>Myxococcaceae</taxon>
        <taxon>Pyxidicoccus</taxon>
    </lineage>
</organism>
<comment type="cofactor">
    <cofactor evidence="14">
        <name>Mg(2+)</name>
        <dbReference type="ChEBI" id="CHEBI:18420"/>
    </cofactor>
    <cofactor evidence="14">
        <name>Mn(2+)</name>
        <dbReference type="ChEBI" id="CHEBI:29035"/>
    </cofactor>
    <text evidence="14">Divalent metal cations. Prefers magnesium or manganese.</text>
</comment>
<dbReference type="SUPFAM" id="SSF51735">
    <property type="entry name" value="NAD(P)-binding Rossmann-fold domains"/>
    <property type="match status" value="1"/>
</dbReference>
<reference evidence="18 19" key="1">
    <citation type="submission" date="2020-04" db="EMBL/GenBank/DDBJ databases">
        <title>Draft genome of Pyxidicoccus fallax type strain.</title>
        <authorList>
            <person name="Whitworth D.E."/>
        </authorList>
    </citation>
    <scope>NUCLEOTIDE SEQUENCE [LARGE SCALE GENOMIC DNA]</scope>
    <source>
        <strain evidence="18 19">DSM 14698</strain>
    </source>
</reference>
<sequence length="589" mass="64928">MTTPNAYLLPRRSPACPLMKQYEKKLDAEGRPYLETSLPGLLLTRLPLLNKGTSFTWEEREAFGLMGLLPTHVSSLEEQVARSYANFKGFRTDLEKHVFLRALQDRSEVLFYALLDTHIEEMMPIIYTPTVAQAVEQFSRIYRYPRGLVVNPENIDRIDSLLESTPFPDVQLIVATDNEGILGIGDQGFGGLAICIGKLSLYTAAAGIDPAVTLPVELDVGTHRQDLLDDPLYLGVRMKRLEGQAYDDFIHRFVTALARRFPRVLLQWEDFSKQKAFDVLERYRDVVPSLNDDIQGTGAVVLAGLLAATRRSQLPLTQQTFVIHGAGAGGVGVARQIVRGLQLQGMSLEAARERIFLIDSKGLILKDRKGLEPYKRELAQDPARVAGWKPQGAIPSLLETVREAKVTALLGLSGQRGAFGEDVVRAVARNTPYPLVFALSNPTANSEAVPEDVYRWTDGKALVATGSPFPDVEWAGSLYPVGQGNNAFIFPGLGLGVLTCRARKVTDGMLTAASLALSEYVDVQRLAQGGLYPRMDRIRTASKQVALAVIRQAVKDGVSEASLPEDLEDHLEQHMWKPVFLPIRKGRGG</sequence>
<dbReference type="Pfam" id="PF00390">
    <property type="entry name" value="malic"/>
    <property type="match status" value="1"/>
</dbReference>
<name>A0A848L6F2_9BACT</name>
<evidence type="ECO:0000256" key="7">
    <source>
        <dbReference type="ARBA" id="ARBA00023211"/>
    </source>
</evidence>
<evidence type="ECO:0000256" key="4">
    <source>
        <dbReference type="ARBA" id="ARBA00022723"/>
    </source>
</evidence>
<keyword evidence="8" id="KW-0456">Lyase</keyword>
<comment type="cofactor">
    <cofactor evidence="1">
        <name>Mn(2+)</name>
        <dbReference type="ChEBI" id="CHEBI:29035"/>
    </cofactor>
</comment>